<comment type="caution">
    <text evidence="1">The sequence shown here is derived from an EMBL/GenBank/DDBJ whole genome shotgun (WGS) entry which is preliminary data.</text>
</comment>
<accession>A0A329U8W3</accession>
<gene>
    <name evidence="1" type="ORF">C4N22_09370</name>
</gene>
<protein>
    <submittedName>
        <fullName evidence="1">Uncharacterized protein</fullName>
    </submittedName>
</protein>
<name>A0A329U8W3_9FIRM</name>
<dbReference type="EMBL" id="PRLE01000005">
    <property type="protein sequence ID" value="RAW58152.1"/>
    <property type="molecule type" value="Genomic_DNA"/>
</dbReference>
<dbReference type="RefSeq" id="WP_112148770.1">
    <property type="nucleotide sequence ID" value="NZ_PRLE01000005.1"/>
</dbReference>
<evidence type="ECO:0000313" key="2">
    <source>
        <dbReference type="Proteomes" id="UP000250583"/>
    </source>
</evidence>
<dbReference type="AlphaFoldDB" id="A0A329U8W3"/>
<dbReference type="OrthoDB" id="9813719at2"/>
<organism evidence="1 2">
    <name type="scientific">Faecalibacterium prausnitzii</name>
    <dbReference type="NCBI Taxonomy" id="853"/>
    <lineage>
        <taxon>Bacteria</taxon>
        <taxon>Bacillati</taxon>
        <taxon>Bacillota</taxon>
        <taxon>Clostridia</taxon>
        <taxon>Eubacteriales</taxon>
        <taxon>Oscillospiraceae</taxon>
        <taxon>Faecalibacterium</taxon>
    </lineage>
</organism>
<evidence type="ECO:0000313" key="1">
    <source>
        <dbReference type="EMBL" id="RAW58152.1"/>
    </source>
</evidence>
<reference evidence="1 2" key="1">
    <citation type="submission" date="2018-02" db="EMBL/GenBank/DDBJ databases">
        <title>Complete genome sequencing of Faecalibacterium prausnitzii strains isolated from the human gut.</title>
        <authorList>
            <person name="Fitzgerald B.C."/>
            <person name="Shkoporov A.N."/>
            <person name="Ross P.R."/>
            <person name="Hill C."/>
        </authorList>
    </citation>
    <scope>NUCLEOTIDE SEQUENCE [LARGE SCALE GENOMIC DNA]</scope>
    <source>
        <strain evidence="1 2">APC923/61-1</strain>
    </source>
</reference>
<proteinExistence type="predicted"/>
<dbReference type="Proteomes" id="UP000250583">
    <property type="component" value="Unassembled WGS sequence"/>
</dbReference>
<sequence length="79" mass="8523">MKIRSGCDGGGKGPLVQEELSATLATHQDQTLFELRNTVLNDQGGGFMEVTYGMTGTLRAQEHGHAPITFDKTEGNEKT</sequence>